<evidence type="ECO:0000256" key="1">
    <source>
        <dbReference type="ARBA" id="ARBA00007125"/>
    </source>
</evidence>
<comment type="caution">
    <text evidence="5">The sequence shown here is derived from an EMBL/GenBank/DDBJ whole genome shotgun (WGS) entry which is preliminary data.</text>
</comment>
<dbReference type="Proteomes" id="UP000005481">
    <property type="component" value="Unassembled WGS sequence"/>
</dbReference>
<dbReference type="GO" id="GO:0006357">
    <property type="term" value="P:regulation of transcription by RNA polymerase II"/>
    <property type="evidence" value="ECO:0007669"/>
    <property type="project" value="TreeGrafter"/>
</dbReference>
<organism evidence="5 6">
    <name type="scientific">Anaeroglobus geminatus F0357</name>
    <dbReference type="NCBI Taxonomy" id="861450"/>
    <lineage>
        <taxon>Bacteria</taxon>
        <taxon>Bacillati</taxon>
        <taxon>Bacillota</taxon>
        <taxon>Negativicutes</taxon>
        <taxon>Veillonellales</taxon>
        <taxon>Veillonellaceae</taxon>
        <taxon>Anaeroglobus</taxon>
    </lineage>
</organism>
<dbReference type="PANTHER" id="PTHR30005">
    <property type="entry name" value="EXOPOLYPHOSPHATASE"/>
    <property type="match status" value="1"/>
</dbReference>
<dbReference type="PIRSF" id="PIRSF001267">
    <property type="entry name" value="Pyrophosphatase_GppA_Ppx"/>
    <property type="match status" value="1"/>
</dbReference>
<proteinExistence type="inferred from homology"/>
<dbReference type="InterPro" id="IPR048950">
    <property type="entry name" value="Ppx_GppA_C"/>
</dbReference>
<dbReference type="eggNOG" id="COG0248">
    <property type="taxonomic scope" value="Bacteria"/>
</dbReference>
<evidence type="ECO:0000313" key="5">
    <source>
        <dbReference type="EMBL" id="EHM40600.1"/>
    </source>
</evidence>
<comment type="similarity">
    <text evidence="1">Belongs to the GppA/Ppx family.</text>
</comment>
<dbReference type="GO" id="GO:0016787">
    <property type="term" value="F:hydrolase activity"/>
    <property type="evidence" value="ECO:0007669"/>
    <property type="project" value="UniProtKB-KW"/>
</dbReference>
<gene>
    <name evidence="5" type="ORF">HMPREF0080_01178</name>
</gene>
<dbReference type="HOGENOM" id="CLU_025908_4_2_9"/>
<dbReference type="InterPro" id="IPR043129">
    <property type="entry name" value="ATPase_NBD"/>
</dbReference>
<dbReference type="InterPro" id="IPR003607">
    <property type="entry name" value="HD/PDEase_dom"/>
</dbReference>
<dbReference type="EMBL" id="AGCJ01000044">
    <property type="protein sequence ID" value="EHM40600.1"/>
    <property type="molecule type" value="Genomic_DNA"/>
</dbReference>
<sequence>MEQLAIIDMGSNSIRFVVAQIKDNGAFSFVYQDKETIRRRQGLNVTGALTEEGMEKALKSLRVYKHLMDIKGIRKCLAVATAAVRNASNGMRFLERIKAETGIDMEIIPGEREAYLGYLGAINTIDIKDCLIFDLGGASVEMTLVKNREIIHSVSVPVGAVTITEKFDMSRSVSGETVTACLKYLRKTLGEVKWLCDADLPLVGIGGTARNFAKMDQRAHNYELPTIHNYILSEPHFEEIFTLVSSRSSGNRKKIPGLSSERADVIVAGGAVIKTIFELSGSSELIVSGCGLREGLLYEYYASYYHMKSPRFDRILEFSVNNYLNNLDNFNRPHAEQVAKVAAMLFDGLHPLHGLGDRVRVLLITAALLHDVGKRVNFYNHARHSAFIIGHAPLYGMTQPEQMTAAFIAGFHHGISRKIQRAYRYANIPTEEDWAIIRKMSVLLALAEASDHSYENIVENIDVKIDDNAVVILLKAKNGVPYESADYAMQQYTKSFKKEFGLPLVLIWQT</sequence>
<dbReference type="CDD" id="cd24052">
    <property type="entry name" value="ASKHA_NBD_HpPPX-GppA-like"/>
    <property type="match status" value="1"/>
</dbReference>
<evidence type="ECO:0000313" key="6">
    <source>
        <dbReference type="Proteomes" id="UP000005481"/>
    </source>
</evidence>
<dbReference type="RefSeq" id="WP_006790154.1">
    <property type="nucleotide sequence ID" value="NZ_JH417588.1"/>
</dbReference>
<name>G9YHP4_9FIRM</name>
<accession>G9YHP4</accession>
<dbReference type="PATRIC" id="fig|861450.3.peg.1096"/>
<protein>
    <submittedName>
        <fullName evidence="5">Putative exopolyphosphatase</fullName>
    </submittedName>
</protein>
<dbReference type="SUPFAM" id="SSF109604">
    <property type="entry name" value="HD-domain/PDEase-like"/>
    <property type="match status" value="1"/>
</dbReference>
<dbReference type="OrthoDB" id="9807195at2"/>
<keyword evidence="2" id="KW-0378">Hydrolase</keyword>
<dbReference type="InterPro" id="IPR030673">
    <property type="entry name" value="PyroPPase_GppA_Ppx"/>
</dbReference>
<dbReference type="AlphaFoldDB" id="G9YHP4"/>
<dbReference type="Pfam" id="PF21447">
    <property type="entry name" value="Ppx-GppA_III"/>
    <property type="match status" value="1"/>
</dbReference>
<dbReference type="InterPro" id="IPR003695">
    <property type="entry name" value="Ppx_GppA_N"/>
</dbReference>
<feature type="domain" description="Ppx/GppA phosphatase N-terminal" evidence="3">
    <location>
        <begin position="17"/>
        <end position="299"/>
    </location>
</feature>
<evidence type="ECO:0000259" key="4">
    <source>
        <dbReference type="Pfam" id="PF21447"/>
    </source>
</evidence>
<keyword evidence="6" id="KW-1185">Reference proteome</keyword>
<feature type="domain" description="Ppx/GppA phosphatase C-terminal" evidence="4">
    <location>
        <begin position="330"/>
        <end position="455"/>
    </location>
</feature>
<dbReference type="InterPro" id="IPR050273">
    <property type="entry name" value="GppA/Ppx_hydrolase"/>
</dbReference>
<reference evidence="5 6" key="1">
    <citation type="submission" date="2011-08" db="EMBL/GenBank/DDBJ databases">
        <authorList>
            <person name="Weinstock G."/>
            <person name="Sodergren E."/>
            <person name="Clifton S."/>
            <person name="Fulton L."/>
            <person name="Fulton B."/>
            <person name="Courtney L."/>
            <person name="Fronick C."/>
            <person name="Harrison M."/>
            <person name="Strong C."/>
            <person name="Farmer C."/>
            <person name="Delahaunty K."/>
            <person name="Markovic C."/>
            <person name="Hall O."/>
            <person name="Minx P."/>
            <person name="Tomlinson C."/>
            <person name="Mitreva M."/>
            <person name="Hou S."/>
            <person name="Chen J."/>
            <person name="Wollam A."/>
            <person name="Pepin K.H."/>
            <person name="Johnson M."/>
            <person name="Bhonagiri V."/>
            <person name="Zhang X."/>
            <person name="Suruliraj S."/>
            <person name="Warren W."/>
            <person name="Chinwalla A."/>
            <person name="Mardis E.R."/>
            <person name="Wilson R.K."/>
        </authorList>
    </citation>
    <scope>NUCLEOTIDE SEQUENCE [LARGE SCALE GENOMIC DNA]</scope>
    <source>
        <strain evidence="5 6">F0357</strain>
    </source>
</reference>
<dbReference type="Gene3D" id="3.30.420.150">
    <property type="entry name" value="Exopolyphosphatase. Domain 2"/>
    <property type="match status" value="1"/>
</dbReference>
<dbReference type="STRING" id="861450.HMPREF0080_01178"/>
<dbReference type="SUPFAM" id="SSF53067">
    <property type="entry name" value="Actin-like ATPase domain"/>
    <property type="match status" value="2"/>
</dbReference>
<dbReference type="Gene3D" id="1.10.3210.10">
    <property type="entry name" value="Hypothetical protein af1432"/>
    <property type="match status" value="1"/>
</dbReference>
<dbReference type="CDD" id="cd00077">
    <property type="entry name" value="HDc"/>
    <property type="match status" value="1"/>
</dbReference>
<evidence type="ECO:0000259" key="3">
    <source>
        <dbReference type="Pfam" id="PF02541"/>
    </source>
</evidence>
<evidence type="ECO:0000256" key="2">
    <source>
        <dbReference type="ARBA" id="ARBA00022801"/>
    </source>
</evidence>
<dbReference type="Pfam" id="PF02541">
    <property type="entry name" value="Ppx-GppA"/>
    <property type="match status" value="1"/>
</dbReference>
<dbReference type="Gene3D" id="3.30.420.40">
    <property type="match status" value="1"/>
</dbReference>
<dbReference type="PANTHER" id="PTHR30005:SF0">
    <property type="entry name" value="RETROGRADE REGULATION PROTEIN 2"/>
    <property type="match status" value="1"/>
</dbReference>